<feature type="region of interest" description="Disordered" evidence="1">
    <location>
        <begin position="508"/>
        <end position="556"/>
    </location>
</feature>
<sequence>MPDDAGERLVTRIDKLEVDDERWREATARAAVIRPLIAQDSVHPQAIRDACRELGVRRTRLYELIERFRASPVVSSLVAGRRGPKKGSSRLTPEQDQLIDGAIKEFYRTRQKPSVNALRRRLRQLCQQRGLRPPSWDAIKARVAGTDERLLVQDREGAEAARTRFAPVVGEYHASHALEVVQIDHTKVDLFVVDSVHREPIGRPWLTLAIDVASRMVAGFYVSLEAPSSTSVALAIQHLVLPKEPWLARLGIAAEWPVAGIPEALHLDNAKEFKARALERGCEEHGVRLIYRPVARPHYGGHIERLIGTMMGAAHLLPGTTFSNVAELGDYDSARHAVMTLDELERWLALEVVRYHSELHAALKQPPIAAWREALAARRVSPSHPNDPAEFLLDFLPFKERKVRRDGVRLFDLRYWDDVLSPWAGRLRRRLRIKYDPRDLSKVFVEDPDGGHWPVRIADLSRPRITLAEHRQAQAALRGRGRSLVDERLIFETVEQQRTLEAAAAMATRSARRQTERRERALAASADTLGTATTMAAPKDDEDYADLRPLKVEDWS</sequence>
<dbReference type="Pfam" id="PF09039">
    <property type="entry name" value="HTH_Tnp_Mu_2"/>
    <property type="match status" value="1"/>
</dbReference>
<dbReference type="InterPro" id="IPR036397">
    <property type="entry name" value="RNaseH_sf"/>
</dbReference>
<dbReference type="Gene3D" id="1.10.10.60">
    <property type="entry name" value="Homeodomain-like"/>
    <property type="match status" value="1"/>
</dbReference>
<dbReference type="Proteomes" id="UP001317629">
    <property type="component" value="Plasmid pSS37A-Re-4"/>
</dbReference>
<dbReference type="InterPro" id="IPR015378">
    <property type="entry name" value="Transposase-like_Mu_C"/>
</dbReference>
<protein>
    <submittedName>
        <fullName evidence="3">Transposase</fullName>
    </submittedName>
</protein>
<reference evidence="3 4" key="1">
    <citation type="journal article" date="2023" name="Int. J. Syst. Evol. Microbiol.">
        <title>Methylocystis iwaonis sp. nov., a type II methane-oxidizing bacterium from surface soil of a rice paddy field in Japan, and emended description of the genus Methylocystis (ex Whittenbury et al. 1970) Bowman et al. 1993.</title>
        <authorList>
            <person name="Kaise H."/>
            <person name="Sawadogo J.B."/>
            <person name="Alam M.S."/>
            <person name="Ueno C."/>
            <person name="Dianou D."/>
            <person name="Shinjo R."/>
            <person name="Asakawa S."/>
        </authorList>
    </citation>
    <scope>NUCLEOTIDE SEQUENCE [LARGE SCALE GENOMIC DNA]</scope>
    <source>
        <strain evidence="3 4">SS37A-Re</strain>
    </source>
</reference>
<accession>A0ABM8EF90</accession>
<gene>
    <name evidence="3" type="primary">tniA</name>
    <name evidence="3" type="ORF">SS37A_42320</name>
</gene>
<geneLocation type="plasmid" evidence="3 4">
    <name>pSS37A-Re-4</name>
</geneLocation>
<dbReference type="InterPro" id="IPR009004">
    <property type="entry name" value="Transposase_Mu_C"/>
</dbReference>
<dbReference type="EMBL" id="AP027146">
    <property type="protein sequence ID" value="BDV36702.1"/>
    <property type="molecule type" value="Genomic_DNA"/>
</dbReference>
<keyword evidence="4" id="KW-1185">Reference proteome</keyword>
<name>A0ABM8EF90_9HYPH</name>
<evidence type="ECO:0000259" key="2">
    <source>
        <dbReference type="PROSITE" id="PS50994"/>
    </source>
</evidence>
<evidence type="ECO:0000313" key="3">
    <source>
        <dbReference type="EMBL" id="BDV36702.1"/>
    </source>
</evidence>
<keyword evidence="3" id="KW-0614">Plasmid</keyword>
<feature type="domain" description="Integrase catalytic" evidence="2">
    <location>
        <begin position="163"/>
        <end position="375"/>
    </location>
</feature>
<evidence type="ECO:0000313" key="4">
    <source>
        <dbReference type="Proteomes" id="UP001317629"/>
    </source>
</evidence>
<dbReference type="Pfam" id="PF09299">
    <property type="entry name" value="Mu-transpos_C"/>
    <property type="match status" value="1"/>
</dbReference>
<dbReference type="InterPro" id="IPR015126">
    <property type="entry name" value="Mu_I-gamma"/>
</dbReference>
<feature type="compositionally biased region" description="Basic and acidic residues" evidence="1">
    <location>
        <begin position="545"/>
        <end position="556"/>
    </location>
</feature>
<dbReference type="InterPro" id="IPR012337">
    <property type="entry name" value="RNaseH-like_sf"/>
</dbReference>
<dbReference type="SUPFAM" id="SSF53098">
    <property type="entry name" value="Ribonuclease H-like"/>
    <property type="match status" value="1"/>
</dbReference>
<dbReference type="PROSITE" id="PS50994">
    <property type="entry name" value="INTEGRASE"/>
    <property type="match status" value="1"/>
</dbReference>
<dbReference type="SUPFAM" id="SSF50610">
    <property type="entry name" value="mu transposase, C-terminal domain"/>
    <property type="match status" value="1"/>
</dbReference>
<dbReference type="Gene3D" id="3.30.420.10">
    <property type="entry name" value="Ribonuclease H-like superfamily/Ribonuclease H"/>
    <property type="match status" value="1"/>
</dbReference>
<evidence type="ECO:0000256" key="1">
    <source>
        <dbReference type="SAM" id="MobiDB-lite"/>
    </source>
</evidence>
<dbReference type="InterPro" id="IPR001584">
    <property type="entry name" value="Integrase_cat-core"/>
</dbReference>
<proteinExistence type="predicted"/>
<organism evidence="3 4">
    <name type="scientific">Methylocystis iwaonis</name>
    <dbReference type="NCBI Taxonomy" id="2885079"/>
    <lineage>
        <taxon>Bacteria</taxon>
        <taxon>Pseudomonadati</taxon>
        <taxon>Pseudomonadota</taxon>
        <taxon>Alphaproteobacteria</taxon>
        <taxon>Hyphomicrobiales</taxon>
        <taxon>Methylocystaceae</taxon>
        <taxon>Methylocystis</taxon>
    </lineage>
</organism>